<evidence type="ECO:0000256" key="1">
    <source>
        <dbReference type="SAM" id="Coils"/>
    </source>
</evidence>
<sequence>MQLERKHKMVLYRQAKALKTEVNEKTVKLQEAEKQVERLRNKNTKLKMENSALHARIKERGAVDARLSWDAATGLTQTDIFQQEVQQLQSQLHSTTNDMQAQARKAKARKYDLNYYQARAED</sequence>
<evidence type="ECO:0000313" key="3">
    <source>
        <dbReference type="Proteomes" id="UP000593567"/>
    </source>
</evidence>
<dbReference type="AlphaFoldDB" id="A0A7J7KSV1"/>
<reference evidence="2" key="1">
    <citation type="submission" date="2020-06" db="EMBL/GenBank/DDBJ databases">
        <title>Draft genome of Bugula neritina, a colonial animal packing powerful symbionts and potential medicines.</title>
        <authorList>
            <person name="Rayko M."/>
        </authorList>
    </citation>
    <scope>NUCLEOTIDE SEQUENCE [LARGE SCALE GENOMIC DNA]</scope>
    <source>
        <strain evidence="2">Kwan_BN1</strain>
    </source>
</reference>
<name>A0A7J7KSV1_BUGNE</name>
<feature type="coiled-coil region" evidence="1">
    <location>
        <begin position="15"/>
        <end position="56"/>
    </location>
</feature>
<dbReference type="Proteomes" id="UP000593567">
    <property type="component" value="Unassembled WGS sequence"/>
</dbReference>
<keyword evidence="3" id="KW-1185">Reference proteome</keyword>
<accession>A0A7J7KSV1</accession>
<gene>
    <name evidence="2" type="ORF">EB796_000511</name>
</gene>
<dbReference type="EMBL" id="VXIV02000069">
    <property type="protein sequence ID" value="KAF6041173.1"/>
    <property type="molecule type" value="Genomic_DNA"/>
</dbReference>
<keyword evidence="1" id="KW-0175">Coiled coil</keyword>
<organism evidence="2 3">
    <name type="scientific">Bugula neritina</name>
    <name type="common">Brown bryozoan</name>
    <name type="synonym">Sertularia neritina</name>
    <dbReference type="NCBI Taxonomy" id="10212"/>
    <lineage>
        <taxon>Eukaryota</taxon>
        <taxon>Metazoa</taxon>
        <taxon>Spiralia</taxon>
        <taxon>Lophotrochozoa</taxon>
        <taxon>Bryozoa</taxon>
        <taxon>Gymnolaemata</taxon>
        <taxon>Cheilostomatida</taxon>
        <taxon>Flustrina</taxon>
        <taxon>Buguloidea</taxon>
        <taxon>Bugulidae</taxon>
        <taxon>Bugula</taxon>
    </lineage>
</organism>
<protein>
    <submittedName>
        <fullName evidence="2">Uncharacterized protein</fullName>
    </submittedName>
</protein>
<proteinExistence type="predicted"/>
<evidence type="ECO:0000313" key="2">
    <source>
        <dbReference type="EMBL" id="KAF6041173.1"/>
    </source>
</evidence>
<comment type="caution">
    <text evidence="2">The sequence shown here is derived from an EMBL/GenBank/DDBJ whole genome shotgun (WGS) entry which is preliminary data.</text>
</comment>